<dbReference type="EMBL" id="CP007481">
    <property type="protein sequence ID" value="AHX11670.1"/>
    <property type="molecule type" value="Genomic_DNA"/>
</dbReference>
<organism evidence="2 3">
    <name type="scientific">Neorickettsia helminthoeca str. Oregon</name>
    <dbReference type="NCBI Taxonomy" id="1286528"/>
    <lineage>
        <taxon>Bacteria</taxon>
        <taxon>Pseudomonadati</taxon>
        <taxon>Pseudomonadota</taxon>
        <taxon>Alphaproteobacteria</taxon>
        <taxon>Rickettsiales</taxon>
        <taxon>Anaplasmataceae</taxon>
        <taxon>Neorickettsia</taxon>
    </lineage>
</organism>
<dbReference type="PANTHER" id="PTHR46230">
    <property type="match status" value="1"/>
</dbReference>
<reference evidence="2 3" key="1">
    <citation type="submission" date="2014-03" db="EMBL/GenBank/DDBJ databases">
        <title>Sequencing and Comparison of Genomes and Transcriptome Profiles of Human Ehrlichiosis Agents.</title>
        <authorList>
            <person name="Lin M."/>
            <person name="Daugherty S.C."/>
            <person name="Nagaraj S."/>
            <person name="Cheng Z."/>
            <person name="Xiong Q."/>
            <person name="Lin F.-Y."/>
            <person name="Sengamalay N."/>
            <person name="Ott S."/>
            <person name="Godinez A."/>
            <person name="Tallon L.J."/>
            <person name="Sadzewicz L."/>
            <person name="Fraser C.M."/>
            <person name="Dunning Hotopp J.C."/>
            <person name="Rikihisa Y."/>
        </authorList>
    </citation>
    <scope>NUCLEOTIDE SEQUENCE [LARGE SCALE GENOMIC DNA]</scope>
    <source>
        <strain evidence="2 3">Oregon</strain>
    </source>
</reference>
<dbReference type="AlphaFoldDB" id="X5HMH3"/>
<keyword evidence="3" id="KW-1185">Reference proteome</keyword>
<dbReference type="GO" id="GO:0016226">
    <property type="term" value="P:iron-sulfur cluster assembly"/>
    <property type="evidence" value="ECO:0007669"/>
    <property type="project" value="TreeGrafter"/>
</dbReference>
<dbReference type="PANTHER" id="PTHR46230:SF7">
    <property type="entry name" value="BOLA-LIKE PROTEIN 1"/>
    <property type="match status" value="1"/>
</dbReference>
<dbReference type="PIRSF" id="PIRSF003113">
    <property type="entry name" value="BolA"/>
    <property type="match status" value="1"/>
</dbReference>
<comment type="similarity">
    <text evidence="1">Belongs to the BolA/IbaG family.</text>
</comment>
<evidence type="ECO:0000313" key="2">
    <source>
        <dbReference type="EMBL" id="AHX11670.1"/>
    </source>
</evidence>
<dbReference type="HOGENOM" id="CLU_109462_3_1_5"/>
<gene>
    <name evidence="2" type="ORF">NHE_0738</name>
</gene>
<dbReference type="KEGG" id="nhm:NHE_0738"/>
<sequence length="86" mass="9962">MEIENAIRSALNVVYCDVKNTSEEHFGHTGYSKNSHFEVVVVSSDFDGLTRVVRHKMLFKILEKYLNNGVHAISMKLWTVDEYKNQ</sequence>
<name>X5HMH3_9RICK</name>
<dbReference type="InterPro" id="IPR036065">
    <property type="entry name" value="BolA-like_sf"/>
</dbReference>
<proteinExistence type="inferred from homology"/>
<dbReference type="Gene3D" id="3.30.300.90">
    <property type="entry name" value="BolA-like"/>
    <property type="match status" value="1"/>
</dbReference>
<dbReference type="Pfam" id="PF01722">
    <property type="entry name" value="BolA"/>
    <property type="match status" value="1"/>
</dbReference>
<dbReference type="InterPro" id="IPR002634">
    <property type="entry name" value="BolA"/>
</dbReference>
<dbReference type="RefSeq" id="WP_038559974.1">
    <property type="nucleotide sequence ID" value="NZ_CP007481.1"/>
</dbReference>
<protein>
    <submittedName>
        <fullName evidence="2">BolA-like family protein</fullName>
    </submittedName>
</protein>
<dbReference type="Proteomes" id="UP000023755">
    <property type="component" value="Chromosome"/>
</dbReference>
<dbReference type="SUPFAM" id="SSF82657">
    <property type="entry name" value="BolA-like"/>
    <property type="match status" value="1"/>
</dbReference>
<evidence type="ECO:0000313" key="3">
    <source>
        <dbReference type="Proteomes" id="UP000023755"/>
    </source>
</evidence>
<accession>X5HMH3</accession>
<dbReference type="OrthoDB" id="9811118at2"/>
<evidence type="ECO:0000256" key="1">
    <source>
        <dbReference type="RuleBase" id="RU003860"/>
    </source>
</evidence>
<dbReference type="STRING" id="1286528.NHE_0738"/>